<dbReference type="Proteomes" id="UP000516696">
    <property type="component" value="Chromosome"/>
</dbReference>
<evidence type="ECO:0000256" key="1">
    <source>
        <dbReference type="ARBA" id="ARBA00022603"/>
    </source>
</evidence>
<keyword evidence="3 5" id="KW-0949">S-adenosyl-L-methionine</keyword>
<evidence type="ECO:0000256" key="6">
    <source>
        <dbReference type="RuleBase" id="RU000416"/>
    </source>
</evidence>
<dbReference type="Gene3D" id="3.40.50.150">
    <property type="entry name" value="Vaccinia Virus protein VP39"/>
    <property type="match status" value="1"/>
</dbReference>
<keyword evidence="1 5" id="KW-0489">Methyltransferase</keyword>
<dbReference type="GO" id="GO:0009307">
    <property type="term" value="P:DNA restriction-modification system"/>
    <property type="evidence" value="ECO:0007669"/>
    <property type="project" value="UniProtKB-KW"/>
</dbReference>
<dbReference type="PROSITE" id="PS50943">
    <property type="entry name" value="HTH_CROC1"/>
    <property type="match status" value="1"/>
</dbReference>
<keyword evidence="2 5" id="KW-0808">Transferase</keyword>
<dbReference type="NCBIfam" id="TIGR00675">
    <property type="entry name" value="dcm"/>
    <property type="match status" value="1"/>
</dbReference>
<dbReference type="Pfam" id="PF01381">
    <property type="entry name" value="HTH_3"/>
    <property type="match status" value="1"/>
</dbReference>
<dbReference type="PROSITE" id="PS00095">
    <property type="entry name" value="C5_MTASE_2"/>
    <property type="match status" value="1"/>
</dbReference>
<feature type="active site" evidence="5">
    <location>
        <position position="215"/>
    </location>
</feature>
<evidence type="ECO:0000313" key="10">
    <source>
        <dbReference type="Proteomes" id="UP000516696"/>
    </source>
</evidence>
<dbReference type="CDD" id="cd00093">
    <property type="entry name" value="HTH_XRE"/>
    <property type="match status" value="1"/>
</dbReference>
<evidence type="ECO:0000256" key="4">
    <source>
        <dbReference type="ARBA" id="ARBA00022747"/>
    </source>
</evidence>
<dbReference type="EMBL" id="CP050485">
    <property type="protein sequence ID" value="QOG26357.1"/>
    <property type="molecule type" value="Genomic_DNA"/>
</dbReference>
<accession>A0AAE7SYG5</accession>
<evidence type="ECO:0000256" key="2">
    <source>
        <dbReference type="ARBA" id="ARBA00022679"/>
    </source>
</evidence>
<dbReference type="CDD" id="cd00315">
    <property type="entry name" value="Cyt_C5_DNA_methylase"/>
    <property type="match status" value="1"/>
</dbReference>
<evidence type="ECO:0000256" key="3">
    <source>
        <dbReference type="ARBA" id="ARBA00022691"/>
    </source>
</evidence>
<dbReference type="EC" id="2.1.1.37" evidence="7"/>
<dbReference type="InterPro" id="IPR031303">
    <property type="entry name" value="C5_meth_CS"/>
</dbReference>
<comment type="catalytic activity">
    <reaction evidence="7">
        <text>a 2'-deoxycytidine in DNA + S-adenosyl-L-methionine = a 5-methyl-2'-deoxycytidine in DNA + S-adenosyl-L-homocysteine + H(+)</text>
        <dbReference type="Rhea" id="RHEA:13681"/>
        <dbReference type="Rhea" id="RHEA-COMP:11369"/>
        <dbReference type="Rhea" id="RHEA-COMP:11370"/>
        <dbReference type="ChEBI" id="CHEBI:15378"/>
        <dbReference type="ChEBI" id="CHEBI:57856"/>
        <dbReference type="ChEBI" id="CHEBI:59789"/>
        <dbReference type="ChEBI" id="CHEBI:85452"/>
        <dbReference type="ChEBI" id="CHEBI:85454"/>
        <dbReference type="EC" id="2.1.1.37"/>
    </reaction>
</comment>
<dbReference type="InterPro" id="IPR001525">
    <property type="entry name" value="C5_MeTfrase"/>
</dbReference>
<reference evidence="9 10" key="1">
    <citation type="submission" date="2020-03" db="EMBL/GenBank/DDBJ databases">
        <title>Characterization of ganglioside-mimicking enterococci.</title>
        <authorList>
            <person name="Patry R.T."/>
            <person name="Nothaft H."/>
            <person name="Bridger R."/>
            <person name="Shajahan A."/>
            <person name="Huynh S."/>
            <person name="Sanchez S."/>
            <person name="Azadi P."/>
            <person name="Cooper K."/>
            <person name="Miller W.G."/>
            <person name="Parker C.T."/>
            <person name="Wells L."/>
            <person name="Szymanski C.M."/>
        </authorList>
    </citation>
    <scope>NUCLEOTIDE SEQUENCE [LARGE SCALE GENOMIC DNA]</scope>
    <source>
        <strain evidence="9 10">EGM181</strain>
    </source>
</reference>
<evidence type="ECO:0000256" key="7">
    <source>
        <dbReference type="RuleBase" id="RU000417"/>
    </source>
</evidence>
<evidence type="ECO:0000256" key="5">
    <source>
        <dbReference type="PROSITE-ProRule" id="PRU01016"/>
    </source>
</evidence>
<dbReference type="SUPFAM" id="SSF47413">
    <property type="entry name" value="lambda repressor-like DNA-binding domains"/>
    <property type="match status" value="1"/>
</dbReference>
<comment type="similarity">
    <text evidence="5 6">Belongs to the class I-like SAM-binding methyltransferase superfamily. C5-methyltransferase family.</text>
</comment>
<evidence type="ECO:0000259" key="8">
    <source>
        <dbReference type="PROSITE" id="PS50943"/>
    </source>
</evidence>
<feature type="domain" description="HTH cro/C1-type" evidence="8">
    <location>
        <begin position="27"/>
        <end position="81"/>
    </location>
</feature>
<dbReference type="InterPro" id="IPR010982">
    <property type="entry name" value="Lambda_DNA-bd_dom_sf"/>
</dbReference>
<organism evidence="9 10">
    <name type="scientific">Enterococcus gallinarum</name>
    <dbReference type="NCBI Taxonomy" id="1353"/>
    <lineage>
        <taxon>Bacteria</taxon>
        <taxon>Bacillati</taxon>
        <taxon>Bacillota</taxon>
        <taxon>Bacilli</taxon>
        <taxon>Lactobacillales</taxon>
        <taxon>Enterococcaceae</taxon>
        <taxon>Enterococcus</taxon>
    </lineage>
</organism>
<dbReference type="InterPro" id="IPR018117">
    <property type="entry name" value="C5_DNA_meth_AS"/>
</dbReference>
<dbReference type="Gene3D" id="3.90.120.10">
    <property type="entry name" value="DNA Methylase, subunit A, domain 2"/>
    <property type="match status" value="1"/>
</dbReference>
<protein>
    <recommendedName>
        <fullName evidence="7">Cytosine-specific methyltransferase</fullName>
        <ecNumber evidence="7">2.1.1.37</ecNumber>
    </recommendedName>
</protein>
<dbReference type="PANTHER" id="PTHR10629">
    <property type="entry name" value="CYTOSINE-SPECIFIC METHYLTRANSFERASE"/>
    <property type="match status" value="1"/>
</dbReference>
<dbReference type="GO" id="GO:0032259">
    <property type="term" value="P:methylation"/>
    <property type="evidence" value="ECO:0007669"/>
    <property type="project" value="UniProtKB-KW"/>
</dbReference>
<evidence type="ECO:0000313" key="9">
    <source>
        <dbReference type="EMBL" id="QOG26357.1"/>
    </source>
</evidence>
<dbReference type="Pfam" id="PF00145">
    <property type="entry name" value="DNA_methylase"/>
    <property type="match status" value="1"/>
</dbReference>
<dbReference type="GO" id="GO:0003886">
    <property type="term" value="F:DNA (cytosine-5-)-methyltransferase activity"/>
    <property type="evidence" value="ECO:0007669"/>
    <property type="project" value="UniProtKB-EC"/>
</dbReference>
<dbReference type="SUPFAM" id="SSF53335">
    <property type="entry name" value="S-adenosyl-L-methionine-dependent methyltransferases"/>
    <property type="match status" value="1"/>
</dbReference>
<dbReference type="InterPro" id="IPR029063">
    <property type="entry name" value="SAM-dependent_MTases_sf"/>
</dbReference>
<keyword evidence="4" id="KW-0680">Restriction system</keyword>
<dbReference type="AlphaFoldDB" id="A0AAE7SYG5"/>
<name>A0AAE7SYG5_ENTGA</name>
<dbReference type="GO" id="GO:0044027">
    <property type="term" value="P:negative regulation of gene expression via chromosomal CpG island methylation"/>
    <property type="evidence" value="ECO:0007669"/>
    <property type="project" value="TreeGrafter"/>
</dbReference>
<dbReference type="SMART" id="SM00530">
    <property type="entry name" value="HTH_XRE"/>
    <property type="match status" value="1"/>
</dbReference>
<dbReference type="InterPro" id="IPR050390">
    <property type="entry name" value="C5-Methyltransferase"/>
</dbReference>
<dbReference type="PANTHER" id="PTHR10629:SF52">
    <property type="entry name" value="DNA (CYTOSINE-5)-METHYLTRANSFERASE 1"/>
    <property type="match status" value="1"/>
</dbReference>
<dbReference type="PRINTS" id="PR00105">
    <property type="entry name" value="C5METTRFRASE"/>
</dbReference>
<sequence>MVRYNWVVQNILNKEEGTLIIDKEIVLSAMKQKNIKTQTELAERLQMSKSQLSQMLSEGFSPLKTNVVKLTNELGLSYAEILKEELSDTMTTTIVKKHATNNKQLELFNDDSLDRFKYKLDEFIDIQNTTPKRDYTLVETFAGAGGLSLGLEKAGFNSVADIEIDSTACSTLKLNRPNWNVIEGDINTIAQNGIFNHDQFTFRGELDVLSGGYPCQSFSYAGLRQGLNDTRGTLFHPYSQLLVQLQPKMFIAENVKGLLNHDNGRTLETMIEIFEDSGYQVFWNILNAWNYGVAQKRERIVIIGIRNDLFEQQQYSFKFPKEYTYQPVLRDVLKDVPKSEGASYPASKIEVLNLVPPGGCWVNLPENVAKSYMGASYHSGGGRRGMARRLSWNEPSLTLTTSPAQKQTERCHPDETRPFTVREYARIQSFPDDWEFAGSTNNQYKQIGNAVPVNLAEAIGKSVVNYLNQF</sequence>
<dbReference type="PROSITE" id="PS00094">
    <property type="entry name" value="C5_MTASE_1"/>
    <property type="match status" value="1"/>
</dbReference>
<gene>
    <name evidence="9" type="primary">dcm</name>
    <name evidence="9" type="ORF">EGM181_03320</name>
</gene>
<proteinExistence type="inferred from homology"/>
<dbReference type="GO" id="GO:0003677">
    <property type="term" value="F:DNA binding"/>
    <property type="evidence" value="ECO:0007669"/>
    <property type="project" value="InterPro"/>
</dbReference>
<dbReference type="InterPro" id="IPR001387">
    <property type="entry name" value="Cro/C1-type_HTH"/>
</dbReference>
<dbReference type="PROSITE" id="PS51679">
    <property type="entry name" value="SAM_MT_C5"/>
    <property type="match status" value="1"/>
</dbReference>
<dbReference type="Gene3D" id="1.10.260.40">
    <property type="entry name" value="lambda repressor-like DNA-binding domains"/>
    <property type="match status" value="1"/>
</dbReference>